<feature type="domain" description="RCC1-like" evidence="3">
    <location>
        <begin position="263"/>
        <end position="450"/>
    </location>
</feature>
<dbReference type="PRINTS" id="PR00633">
    <property type="entry name" value="RCCNDNSATION"/>
</dbReference>
<dbReference type="InterPro" id="IPR000408">
    <property type="entry name" value="Reg_chr_condens"/>
</dbReference>
<evidence type="ECO:0000313" key="4">
    <source>
        <dbReference type="EMBL" id="EAL61096.1"/>
    </source>
</evidence>
<dbReference type="Reactome" id="R-DDI-1169408">
    <property type="pathway name" value="ISG15 antiviral mechanism"/>
</dbReference>
<dbReference type="PROSITE" id="PS50012">
    <property type="entry name" value="RCC1_3"/>
    <property type="match status" value="7"/>
</dbReference>
<dbReference type="Gene3D" id="2.130.10.30">
    <property type="entry name" value="Regulator of chromosome condensation 1/beta-lactamase-inhibitor protein II"/>
    <property type="match status" value="2"/>
</dbReference>
<accession>Q54D12</accession>
<gene>
    <name evidence="4" type="ORF">DDB_G0292586</name>
</gene>
<dbReference type="PANTHER" id="PTHR22872">
    <property type="entry name" value="BTK-BINDING PROTEIN-RELATED"/>
    <property type="match status" value="1"/>
</dbReference>
<dbReference type="GO" id="GO:0046689">
    <property type="term" value="P:response to mercury ion"/>
    <property type="evidence" value="ECO:0000314"/>
    <property type="project" value="dictyBase"/>
</dbReference>
<dbReference type="Reactome" id="R-DDI-983168">
    <property type="pathway name" value="Antigen processing: Ubiquitination &amp; Proteasome degradation"/>
</dbReference>
<evidence type="ECO:0000256" key="1">
    <source>
        <dbReference type="ARBA" id="ARBA00022737"/>
    </source>
</evidence>
<dbReference type="VEuPathDB" id="AmoebaDB:DDB_G0292586"/>
<evidence type="ECO:0000313" key="5">
    <source>
        <dbReference type="Proteomes" id="UP000002195"/>
    </source>
</evidence>
<dbReference type="SMR" id="Q54D12"/>
<dbReference type="HOGENOM" id="CLU_601921_0_0_1"/>
<evidence type="ECO:0000256" key="2">
    <source>
        <dbReference type="PROSITE-ProRule" id="PRU00235"/>
    </source>
</evidence>
<dbReference type="GeneID" id="8628759"/>
<feature type="repeat" description="RCC1" evidence="2">
    <location>
        <begin position="109"/>
        <end position="159"/>
    </location>
</feature>
<dbReference type="InterPro" id="IPR051625">
    <property type="entry name" value="Signaling_Regulatory_Domain"/>
</dbReference>
<dbReference type="KEGG" id="ddi:DDB_G0292586"/>
<dbReference type="InterPro" id="IPR009091">
    <property type="entry name" value="RCC1/BLIP-II"/>
</dbReference>
<dbReference type="RefSeq" id="XP_629508.1">
    <property type="nucleotide sequence ID" value="XM_629506.1"/>
</dbReference>
<reference evidence="4 5" key="1">
    <citation type="journal article" date="2005" name="Nature">
        <title>The genome of the social amoeba Dictyostelium discoideum.</title>
        <authorList>
            <consortium name="The Dictyostelium discoideum Sequencing Consortium"/>
            <person name="Eichinger L."/>
            <person name="Pachebat J.A."/>
            <person name="Glockner G."/>
            <person name="Rajandream M.A."/>
            <person name="Sucgang R."/>
            <person name="Berriman M."/>
            <person name="Song J."/>
            <person name="Olsen R."/>
            <person name="Szafranski K."/>
            <person name="Xu Q."/>
            <person name="Tunggal B."/>
            <person name="Kummerfeld S."/>
            <person name="Madera M."/>
            <person name="Konfortov B.A."/>
            <person name="Rivero F."/>
            <person name="Bankier A.T."/>
            <person name="Lehmann R."/>
            <person name="Hamlin N."/>
            <person name="Davies R."/>
            <person name="Gaudet P."/>
            <person name="Fey P."/>
            <person name="Pilcher K."/>
            <person name="Chen G."/>
            <person name="Saunders D."/>
            <person name="Sodergren E."/>
            <person name="Davis P."/>
            <person name="Kerhornou A."/>
            <person name="Nie X."/>
            <person name="Hall N."/>
            <person name="Anjard C."/>
            <person name="Hemphill L."/>
            <person name="Bason N."/>
            <person name="Farbrother P."/>
            <person name="Desany B."/>
            <person name="Just E."/>
            <person name="Morio T."/>
            <person name="Rost R."/>
            <person name="Churcher C."/>
            <person name="Cooper J."/>
            <person name="Haydock S."/>
            <person name="van Driessche N."/>
            <person name="Cronin A."/>
            <person name="Goodhead I."/>
            <person name="Muzny D."/>
            <person name="Mourier T."/>
            <person name="Pain A."/>
            <person name="Lu M."/>
            <person name="Harper D."/>
            <person name="Lindsay R."/>
            <person name="Hauser H."/>
            <person name="James K."/>
            <person name="Quiles M."/>
            <person name="Madan Babu M."/>
            <person name="Saito T."/>
            <person name="Buchrieser C."/>
            <person name="Wardroper A."/>
            <person name="Felder M."/>
            <person name="Thangavelu M."/>
            <person name="Johnson D."/>
            <person name="Knights A."/>
            <person name="Loulseged H."/>
            <person name="Mungall K."/>
            <person name="Oliver K."/>
            <person name="Price C."/>
            <person name="Quail M.A."/>
            <person name="Urushihara H."/>
            <person name="Hernandez J."/>
            <person name="Rabbinowitsch E."/>
            <person name="Steffen D."/>
            <person name="Sanders M."/>
            <person name="Ma J."/>
            <person name="Kohara Y."/>
            <person name="Sharp S."/>
            <person name="Simmonds M."/>
            <person name="Spiegler S."/>
            <person name="Tivey A."/>
            <person name="Sugano S."/>
            <person name="White B."/>
            <person name="Walker D."/>
            <person name="Woodward J."/>
            <person name="Winckler T."/>
            <person name="Tanaka Y."/>
            <person name="Shaulsky G."/>
            <person name="Schleicher M."/>
            <person name="Weinstock G."/>
            <person name="Rosenthal A."/>
            <person name="Cox E.C."/>
            <person name="Chisholm R.L."/>
            <person name="Gibbs R."/>
            <person name="Loomis W.F."/>
            <person name="Platzer M."/>
            <person name="Kay R.R."/>
            <person name="Williams J."/>
            <person name="Dear P.H."/>
            <person name="Noegel A.A."/>
            <person name="Barrell B."/>
            <person name="Kuspa A."/>
        </authorList>
    </citation>
    <scope>NUCLEOTIDE SEQUENCE [LARGE SCALE GENOMIC DNA]</scope>
    <source>
        <strain evidence="4 5">AX4</strain>
    </source>
</reference>
<dbReference type="FunCoup" id="Q54D12">
    <property type="interactions" value="130"/>
</dbReference>
<dbReference type="GO" id="GO:0005737">
    <property type="term" value="C:cytoplasm"/>
    <property type="evidence" value="ECO:0000318"/>
    <property type="project" value="GO_Central"/>
</dbReference>
<dbReference type="FunFam" id="2.130.10.30:FF:000117">
    <property type="match status" value="1"/>
</dbReference>
<feature type="repeat" description="RCC1" evidence="2">
    <location>
        <begin position="47"/>
        <end position="99"/>
    </location>
</feature>
<dbReference type="eggNOG" id="KOG1426">
    <property type="taxonomic scope" value="Eukaryota"/>
</dbReference>
<dbReference type="Reactome" id="R-DDI-9909505">
    <property type="pathway name" value="Modulation of host responses by IFN-stimulated genes"/>
</dbReference>
<dbReference type="EMBL" id="AAFI02000194">
    <property type="protein sequence ID" value="EAL61096.1"/>
    <property type="molecule type" value="Genomic_DNA"/>
</dbReference>
<proteinExistence type="predicted"/>
<dbReference type="InParanoid" id="Q54D12"/>
<dbReference type="InterPro" id="IPR058923">
    <property type="entry name" value="RCC1-like_dom"/>
</dbReference>
<dbReference type="PRO" id="PR:Q54D12"/>
<dbReference type="Proteomes" id="UP000002195">
    <property type="component" value="Unassembled WGS sequence"/>
</dbReference>
<organism evidence="4 5">
    <name type="scientific">Dictyostelium discoideum</name>
    <name type="common">Social amoeba</name>
    <dbReference type="NCBI Taxonomy" id="44689"/>
    <lineage>
        <taxon>Eukaryota</taxon>
        <taxon>Amoebozoa</taxon>
        <taxon>Evosea</taxon>
        <taxon>Eumycetozoa</taxon>
        <taxon>Dictyostelia</taxon>
        <taxon>Dictyosteliales</taxon>
        <taxon>Dictyosteliaceae</taxon>
        <taxon>Dictyostelium</taxon>
    </lineage>
</organism>
<feature type="repeat" description="RCC1" evidence="2">
    <location>
        <begin position="404"/>
        <end position="455"/>
    </location>
</feature>
<evidence type="ECO:0000259" key="3">
    <source>
        <dbReference type="Pfam" id="PF25390"/>
    </source>
</evidence>
<dbReference type="PROSITE" id="PS00626">
    <property type="entry name" value="RCC1_2"/>
    <property type="match status" value="2"/>
</dbReference>
<name>Q54D12_DICDI</name>
<feature type="repeat" description="RCC1" evidence="2">
    <location>
        <begin position="160"/>
        <end position="211"/>
    </location>
</feature>
<feature type="repeat" description="RCC1" evidence="2">
    <location>
        <begin position="212"/>
        <end position="293"/>
    </location>
</feature>
<comment type="caution">
    <text evidence="4">The sequence shown here is derived from an EMBL/GenBank/DDBJ whole genome shotgun (WGS) entry which is preliminary data.</text>
</comment>
<dbReference type="AlphaFoldDB" id="Q54D12"/>
<keyword evidence="1" id="KW-0677">Repeat</keyword>
<keyword evidence="5" id="KW-1185">Reference proteome</keyword>
<sequence length="455" mass="50141">MIKTIVNQTILNKNFINKNVYNNINKCYHHHHYTTTTTNTTTDKSRQKLFSFGSFDNLKLGVPGNNDKLIPTQITHLPPFLKIKQFGSSWLNSFLLTDEQNENDPTISNKVYMWGTNKSGNMSLPSEQYRFPTTIDLLKNTFVEKVIGGRSFTLVLTRDGKVLGFGENNFGQLGLGDTRNRTAPTPVETLNNQHIIDIGVGLDHSIAVTKAGHVFGWGYNVEGQIGQKVVEYTRMNSTTEVMDGEEEGGAGSLREQMIPDVEYTLPTLVPGLEQIKISNVFCGYDSTFLLSARGNVYSFGSNEIGTLGLGSELKGRVTKPTKIKFTETNEKIKQLSSGASHTLFLTSGGNVYSCGWGTEGRLGLGMDTSNRDSPTLLKYFNQNKIKIVKVAAGGSHSMALDDQGRVYTWGNGSNGKLGHGNESDENLPKQINFFSHSNVIDIFAGIDNSLVLIKE</sequence>
<feature type="repeat" description="RCC1" evidence="2">
    <location>
        <begin position="349"/>
        <end position="403"/>
    </location>
</feature>
<dbReference type="STRING" id="44689.Q54D12"/>
<dbReference type="Pfam" id="PF00415">
    <property type="entry name" value="RCC1"/>
    <property type="match status" value="1"/>
</dbReference>
<dbReference type="Reactome" id="R-DDI-936440">
    <property type="pathway name" value="Negative regulators of DDX58/IFIH1 signaling"/>
</dbReference>
<dbReference type="Pfam" id="PF25390">
    <property type="entry name" value="WD40_RLD"/>
    <property type="match status" value="1"/>
</dbReference>
<dbReference type="OMA" id="CIESHET"/>
<dbReference type="PhylomeDB" id="Q54D12"/>
<protein>
    <submittedName>
        <fullName evidence="4">Regulator of chromosome condensation domain-containing protein</fullName>
    </submittedName>
</protein>
<dbReference type="PaxDb" id="44689-DDB0235384"/>
<dbReference type="SUPFAM" id="SSF50985">
    <property type="entry name" value="RCC1/BLIP-II"/>
    <property type="match status" value="2"/>
</dbReference>
<dbReference type="dictyBase" id="DDB_G0292586"/>
<feature type="repeat" description="RCC1" evidence="2">
    <location>
        <begin position="294"/>
        <end position="348"/>
    </location>
</feature>